<name>A0A7X0L1A3_9ACTN</name>
<dbReference type="Pfam" id="PF19086">
    <property type="entry name" value="Terpene_syn_C_2"/>
    <property type="match status" value="1"/>
</dbReference>
<reference evidence="1 2" key="1">
    <citation type="submission" date="2020-08" db="EMBL/GenBank/DDBJ databases">
        <title>Sequencing the genomes of 1000 actinobacteria strains.</title>
        <authorList>
            <person name="Klenk H.-P."/>
        </authorList>
    </citation>
    <scope>NUCLEOTIDE SEQUENCE [LARGE SCALE GENOMIC DNA]</scope>
    <source>
        <strain evidence="1 2">DSM 43675</strain>
    </source>
</reference>
<dbReference type="SUPFAM" id="SSF48576">
    <property type="entry name" value="Terpenoid synthases"/>
    <property type="match status" value="1"/>
</dbReference>
<dbReference type="RefSeq" id="WP_185028643.1">
    <property type="nucleotide sequence ID" value="NZ_JACHMQ010000001.1"/>
</dbReference>
<dbReference type="EMBL" id="JACHMQ010000001">
    <property type="protein sequence ID" value="MBB6397999.1"/>
    <property type="molecule type" value="Genomic_DNA"/>
</dbReference>
<evidence type="ECO:0008006" key="3">
    <source>
        <dbReference type="Google" id="ProtNLM"/>
    </source>
</evidence>
<evidence type="ECO:0000313" key="1">
    <source>
        <dbReference type="EMBL" id="MBB6397999.1"/>
    </source>
</evidence>
<organism evidence="1 2">
    <name type="scientific">Actinomadura coerulea</name>
    <dbReference type="NCBI Taxonomy" id="46159"/>
    <lineage>
        <taxon>Bacteria</taxon>
        <taxon>Bacillati</taxon>
        <taxon>Actinomycetota</taxon>
        <taxon>Actinomycetes</taxon>
        <taxon>Streptosporangiales</taxon>
        <taxon>Thermomonosporaceae</taxon>
        <taxon>Actinomadura</taxon>
    </lineage>
</organism>
<gene>
    <name evidence="1" type="ORF">BKA00_004913</name>
</gene>
<proteinExistence type="predicted"/>
<accession>A0A7X0L1A3</accession>
<comment type="caution">
    <text evidence="1">The sequence shown here is derived from an EMBL/GenBank/DDBJ whole genome shotgun (WGS) entry which is preliminary data.</text>
</comment>
<keyword evidence="2" id="KW-1185">Reference proteome</keyword>
<evidence type="ECO:0000313" key="2">
    <source>
        <dbReference type="Proteomes" id="UP000546324"/>
    </source>
</evidence>
<sequence length="316" mass="34949">MTAGAAPAVEDEFQRALESGRTAALAADCQRDLQEWAASFPVLFSARPFDARLFSTVALANAFGAPWESPDRLRIAARASLWVFAADWVVDYMARTRADVERATRECLTLLEPEGTNLNPGLVSADDETAAVGLARCLSDLQADLATSPAFGAHRELWGGQLRRYLEAMAREWEWKAAFTADRKAPGLPDFDEYVANADNFGSSLVNIAHWIFTGDERTFAHLDDLGKVSAGVQRVLRLLNDLATYERDLTWGDLNSLMLGVDRPAVMERITEIVGECREQLVPLKETCPVEAAYLERQIAYSTGFYGVTDYWGSL</sequence>
<dbReference type="Proteomes" id="UP000546324">
    <property type="component" value="Unassembled WGS sequence"/>
</dbReference>
<protein>
    <recommendedName>
        <fullName evidence="3">Terpene synthase</fullName>
    </recommendedName>
</protein>
<dbReference type="AlphaFoldDB" id="A0A7X0L1A3"/>
<dbReference type="Gene3D" id="1.10.600.10">
    <property type="entry name" value="Farnesyl Diphosphate Synthase"/>
    <property type="match status" value="1"/>
</dbReference>
<dbReference type="InterPro" id="IPR008949">
    <property type="entry name" value="Isoprenoid_synthase_dom_sf"/>
</dbReference>